<sequence>MGPGARAIVGAWPRKGIGHYFNVVNNGDKVIFLDFQTGKANPAEPRYRHCYLMRTH</sequence>
<dbReference type="AlphaFoldDB" id="A0A5C6K5W1"/>
<evidence type="ECO:0000259" key="1">
    <source>
        <dbReference type="Pfam" id="PF15644"/>
    </source>
</evidence>
<name>A0A5C6K5W1_9ACTN</name>
<organism evidence="2 3">
    <name type="scientific">Streptomyces misionensis</name>
    <dbReference type="NCBI Taxonomy" id="67331"/>
    <lineage>
        <taxon>Bacteria</taxon>
        <taxon>Bacillati</taxon>
        <taxon>Actinomycetota</taxon>
        <taxon>Actinomycetes</taxon>
        <taxon>Kitasatosporales</taxon>
        <taxon>Streptomycetaceae</taxon>
        <taxon>Streptomyces</taxon>
    </lineage>
</organism>
<evidence type="ECO:0000313" key="3">
    <source>
        <dbReference type="Proteomes" id="UP000320481"/>
    </source>
</evidence>
<dbReference type="Pfam" id="PF15644">
    <property type="entry name" value="Gln_amidase"/>
    <property type="match status" value="1"/>
</dbReference>
<feature type="domain" description="Tox-PL" evidence="1">
    <location>
        <begin position="1"/>
        <end position="39"/>
    </location>
</feature>
<reference evidence="2" key="1">
    <citation type="journal article" date="2019" name="Microbiol. Resour. Announc.">
        <title>Draft Genomic Sequences of Streptomyces misionensis and Streptomyces albidoflavus, bacteria applied for phytopathogen biocontrol.</title>
        <authorList>
            <person name="Pylro V."/>
            <person name="Dias A."/>
            <person name="Andreote F."/>
            <person name="Varani A."/>
            <person name="Andreote C."/>
            <person name="Bernardo E."/>
            <person name="Martins T."/>
        </authorList>
    </citation>
    <scope>NUCLEOTIDE SEQUENCE [LARGE SCALE GENOMIC DNA]</scope>
    <source>
        <strain evidence="2">66</strain>
    </source>
</reference>
<comment type="caution">
    <text evidence="2">The sequence shown here is derived from an EMBL/GenBank/DDBJ whole genome shotgun (WGS) entry which is preliminary data.</text>
</comment>
<accession>A0A5C6K5W1</accession>
<evidence type="ECO:0000313" key="2">
    <source>
        <dbReference type="EMBL" id="TWV58562.1"/>
    </source>
</evidence>
<gene>
    <name evidence="2" type="ORF">FRZ03_00510</name>
</gene>
<dbReference type="EMBL" id="VOGW01000002">
    <property type="protein sequence ID" value="TWV58562.1"/>
    <property type="molecule type" value="Genomic_DNA"/>
</dbReference>
<keyword evidence="3" id="KW-1185">Reference proteome</keyword>
<dbReference type="InterPro" id="IPR028908">
    <property type="entry name" value="Tox-PL_dom"/>
</dbReference>
<proteinExistence type="predicted"/>
<dbReference type="Proteomes" id="UP000320481">
    <property type="component" value="Unassembled WGS sequence"/>
</dbReference>
<protein>
    <recommendedName>
        <fullName evidence="1">Tox-PL domain-containing protein</fullName>
    </recommendedName>
</protein>